<dbReference type="Gene3D" id="1.10.287.460">
    <property type="entry name" value="Peptidyl-prolyl cis-trans isomerase, FKBP-type, N-terminal domain"/>
    <property type="match status" value="1"/>
</dbReference>
<protein>
    <submittedName>
        <fullName evidence="4">Disulfide bond formation protein DsbA</fullName>
    </submittedName>
</protein>
<dbReference type="EMBL" id="CP022132">
    <property type="protein sequence ID" value="ASG67778.1"/>
    <property type="molecule type" value="Genomic_DNA"/>
</dbReference>
<dbReference type="InterPro" id="IPR000774">
    <property type="entry name" value="PPIase_FKBP_N"/>
</dbReference>
<keyword evidence="2" id="KW-0732">Signal</keyword>
<evidence type="ECO:0000256" key="1">
    <source>
        <dbReference type="SAM" id="MobiDB-lite"/>
    </source>
</evidence>
<accession>A0ABM6LZ38</accession>
<dbReference type="InterPro" id="IPR012336">
    <property type="entry name" value="Thioredoxin-like_fold"/>
</dbReference>
<dbReference type="PROSITE" id="PS51257">
    <property type="entry name" value="PROKAR_LIPOPROTEIN"/>
    <property type="match status" value="1"/>
</dbReference>
<dbReference type="SUPFAM" id="SSF52833">
    <property type="entry name" value="Thioredoxin-like"/>
    <property type="match status" value="1"/>
</dbReference>
<dbReference type="Pfam" id="PF13462">
    <property type="entry name" value="Thioredoxin_4"/>
    <property type="match status" value="1"/>
</dbReference>
<evidence type="ECO:0000259" key="3">
    <source>
        <dbReference type="PROSITE" id="PS51352"/>
    </source>
</evidence>
<dbReference type="RefSeq" id="WP_088772301.1">
    <property type="nucleotide sequence ID" value="NZ_CP022132.1"/>
</dbReference>
<organism evidence="4 5">
    <name type="scientific">Francisella halioticida</name>
    <dbReference type="NCBI Taxonomy" id="549298"/>
    <lineage>
        <taxon>Bacteria</taxon>
        <taxon>Pseudomonadati</taxon>
        <taxon>Pseudomonadota</taxon>
        <taxon>Gammaproteobacteria</taxon>
        <taxon>Thiotrichales</taxon>
        <taxon>Francisellaceae</taxon>
        <taxon>Francisella</taxon>
    </lineage>
</organism>
<dbReference type="InterPro" id="IPR036944">
    <property type="entry name" value="PPIase_FKBP_N_sf"/>
</dbReference>
<sequence>MTKKKLLKALAVAAITTSLVACSNGSSDDSSSTASTSSGSTVATTTKTIDTSSDNVKANASYTIGYGMGSSISQDPNLKSYDLLKDQVIAGFKDAMGSKKPEISEQDIKNNMGSLRQTMMKKMSEQRVTSFLKVKNSMYNSDLTLKSDVKNPDVVIYEFFDYQCMYCSKLAPGIEEIMKHNSNVQIIFGEFPIFGQRAPASEYAAEVGTAIYKLYGADTYVKYHNGVFATGEDEGKLTDATVNKVATQAGAKIDAVKKAITNDKIAAHVKSTLEMGFKDLDIQGTPFLVVAPLKGANADNTTIIDGYTSTANIQKAINKAKPSNKTSSTTTSDKSK</sequence>
<evidence type="ECO:0000313" key="5">
    <source>
        <dbReference type="Proteomes" id="UP000249910"/>
    </source>
</evidence>
<feature type="chain" id="PRO_5047434130" evidence="2">
    <location>
        <begin position="22"/>
        <end position="336"/>
    </location>
</feature>
<feature type="region of interest" description="Disordered" evidence="1">
    <location>
        <begin position="22"/>
        <end position="45"/>
    </location>
</feature>
<keyword evidence="5" id="KW-1185">Reference proteome</keyword>
<feature type="signal peptide" evidence="2">
    <location>
        <begin position="1"/>
        <end position="21"/>
    </location>
</feature>
<evidence type="ECO:0000256" key="2">
    <source>
        <dbReference type="SAM" id="SignalP"/>
    </source>
</evidence>
<proteinExistence type="predicted"/>
<dbReference type="InterPro" id="IPR036249">
    <property type="entry name" value="Thioredoxin-like_sf"/>
</dbReference>
<dbReference type="Proteomes" id="UP000249910">
    <property type="component" value="Chromosome"/>
</dbReference>
<dbReference type="CDD" id="cd03023">
    <property type="entry name" value="DsbA_Com1_like"/>
    <property type="match status" value="1"/>
</dbReference>
<dbReference type="InterPro" id="IPR013766">
    <property type="entry name" value="Thioredoxin_domain"/>
</dbReference>
<name>A0ABM6LZ38_9GAMM</name>
<gene>
    <name evidence="4" type="ORF">CDV26_04685</name>
</gene>
<feature type="domain" description="Thioredoxin" evidence="3">
    <location>
        <begin position="94"/>
        <end position="262"/>
    </location>
</feature>
<reference evidence="4 5" key="1">
    <citation type="submission" date="2017-06" db="EMBL/GenBank/DDBJ databases">
        <title>Complete genome of Francisella halioticida.</title>
        <authorList>
            <person name="Sjodin A."/>
        </authorList>
    </citation>
    <scope>NUCLEOTIDE SEQUENCE [LARGE SCALE GENOMIC DNA]</scope>
    <source>
        <strain evidence="4 5">DSM 23729</strain>
    </source>
</reference>
<dbReference type="PROSITE" id="PS51352">
    <property type="entry name" value="THIOREDOXIN_2"/>
    <property type="match status" value="1"/>
</dbReference>
<dbReference type="Gene3D" id="3.40.30.10">
    <property type="entry name" value="Glutaredoxin"/>
    <property type="match status" value="1"/>
</dbReference>
<feature type="compositionally biased region" description="Low complexity" evidence="1">
    <location>
        <begin position="23"/>
        <end position="45"/>
    </location>
</feature>
<dbReference type="Pfam" id="PF01346">
    <property type="entry name" value="FKBP_N"/>
    <property type="match status" value="1"/>
</dbReference>
<evidence type="ECO:0000313" key="4">
    <source>
        <dbReference type="EMBL" id="ASG67778.1"/>
    </source>
</evidence>